<keyword evidence="4" id="KW-1185">Reference proteome</keyword>
<dbReference type="GO" id="GO:0005737">
    <property type="term" value="C:cytoplasm"/>
    <property type="evidence" value="ECO:0007669"/>
    <property type="project" value="TreeGrafter"/>
</dbReference>
<evidence type="ECO:0000313" key="4">
    <source>
        <dbReference type="Proteomes" id="UP000193498"/>
    </source>
</evidence>
<reference evidence="3 4" key="1">
    <citation type="submission" date="2016-07" db="EMBL/GenBank/DDBJ databases">
        <title>Pervasive Adenine N6-methylation of Active Genes in Fungi.</title>
        <authorList>
            <consortium name="DOE Joint Genome Institute"/>
            <person name="Mondo S.J."/>
            <person name="Dannebaum R.O."/>
            <person name="Kuo R.C."/>
            <person name="Labutti K."/>
            <person name="Haridas S."/>
            <person name="Kuo A."/>
            <person name="Salamov A."/>
            <person name="Ahrendt S.R."/>
            <person name="Lipzen A."/>
            <person name="Sullivan W."/>
            <person name="Andreopoulos W.B."/>
            <person name="Clum A."/>
            <person name="Lindquist E."/>
            <person name="Daum C."/>
            <person name="Ramamoorthy G.K."/>
            <person name="Gryganskyi A."/>
            <person name="Culley D."/>
            <person name="Magnuson J.K."/>
            <person name="James T.Y."/>
            <person name="O'Malley M.A."/>
            <person name="Stajich J.E."/>
            <person name="Spatafora J.W."/>
            <person name="Visel A."/>
            <person name="Grigoriev I.V."/>
        </authorList>
    </citation>
    <scope>NUCLEOTIDE SEQUENCE [LARGE SCALE GENOMIC DNA]</scope>
    <source>
        <strain evidence="3 4">CBS 931.73</strain>
    </source>
</reference>
<dbReference type="GO" id="GO:0051604">
    <property type="term" value="P:protein maturation"/>
    <property type="evidence" value="ECO:0007669"/>
    <property type="project" value="TreeGrafter"/>
</dbReference>
<dbReference type="EMBL" id="MCFE01000789">
    <property type="protein sequence ID" value="ORX79249.1"/>
    <property type="molecule type" value="Genomic_DNA"/>
</dbReference>
<feature type="active site" description="Nucleophile" evidence="1">
    <location>
        <position position="187"/>
    </location>
</feature>
<dbReference type="Proteomes" id="UP000193498">
    <property type="component" value="Unassembled WGS sequence"/>
</dbReference>
<dbReference type="FunCoup" id="A0A1Y1X088">
    <property type="interactions" value="61"/>
</dbReference>
<dbReference type="InterPro" id="IPR037464">
    <property type="entry name" value="Taspase1"/>
</dbReference>
<dbReference type="InParanoid" id="A0A1Y1X088"/>
<organism evidence="3 4">
    <name type="scientific">Basidiobolus meristosporus CBS 931.73</name>
    <dbReference type="NCBI Taxonomy" id="1314790"/>
    <lineage>
        <taxon>Eukaryota</taxon>
        <taxon>Fungi</taxon>
        <taxon>Fungi incertae sedis</taxon>
        <taxon>Zoopagomycota</taxon>
        <taxon>Entomophthoromycotina</taxon>
        <taxon>Basidiobolomycetes</taxon>
        <taxon>Basidiobolales</taxon>
        <taxon>Basidiobolaceae</taxon>
        <taxon>Basidiobolus</taxon>
    </lineage>
</organism>
<dbReference type="OrthoDB" id="77601at2759"/>
<name>A0A1Y1X088_9FUNG</name>
<dbReference type="GO" id="GO:0004298">
    <property type="term" value="F:threonine-type endopeptidase activity"/>
    <property type="evidence" value="ECO:0007669"/>
    <property type="project" value="InterPro"/>
</dbReference>
<dbReference type="InterPro" id="IPR000246">
    <property type="entry name" value="Peptidase_T2"/>
</dbReference>
<protein>
    <submittedName>
        <fullName evidence="3">N-terminal nucleophile aminohydrolase</fullName>
    </submittedName>
</protein>
<dbReference type="SUPFAM" id="SSF56235">
    <property type="entry name" value="N-terminal nucleophile aminohydrolases (Ntn hydrolases)"/>
    <property type="match status" value="1"/>
</dbReference>
<dbReference type="PANTHER" id="PTHR10188:SF8">
    <property type="entry name" value="THREONINE ASPARTASE 1"/>
    <property type="match status" value="1"/>
</dbReference>
<evidence type="ECO:0000313" key="3">
    <source>
        <dbReference type="EMBL" id="ORX79249.1"/>
    </source>
</evidence>
<dbReference type="CDD" id="cd04514">
    <property type="entry name" value="Taspase1_like"/>
    <property type="match status" value="1"/>
</dbReference>
<evidence type="ECO:0000256" key="1">
    <source>
        <dbReference type="PIRSR" id="PIRSR600246-1"/>
    </source>
</evidence>
<dbReference type="AlphaFoldDB" id="A0A1Y1X088"/>
<dbReference type="STRING" id="1314790.A0A1Y1X088"/>
<evidence type="ECO:0000256" key="2">
    <source>
        <dbReference type="PIRSR" id="PIRSR600246-3"/>
    </source>
</evidence>
<dbReference type="InterPro" id="IPR029055">
    <property type="entry name" value="Ntn_hydrolases_N"/>
</dbReference>
<accession>A0A1Y1X088</accession>
<gene>
    <name evidence="3" type="ORF">K493DRAFT_308566</name>
</gene>
<sequence length="338" mass="36555">MTILRAGGSALDAVEEAIKVLENDPFTNAGFGSNLNLVGEVECDASVMEGLEERFASVGAVSGRLLEESSPTDDWLSLVLGIYNPISAAARLLRADSEEPLSLGRISPIFLAGDGARKWAKTQQIQCFNPEEGALVSSEAKASYHTYIERLQHEMNRNSPADCEETEVATQPESRKKARLDRNLMDTVGAICIDSTGNLASGVSSGGICLKFPGRVGEAAVYGAGCWAQNPNKTPGFACSVTGTGEQIMKILAAKTCCDRLVCTEDTHSALDSYMQHDFLDGEFWYTHSTPSMVFTLMHKFQGIGYMSDSHRRPKTTISRLNSDNNPGYRVSGVSFTT</sequence>
<dbReference type="PANTHER" id="PTHR10188">
    <property type="entry name" value="L-ASPARAGINASE"/>
    <property type="match status" value="1"/>
</dbReference>
<dbReference type="Gene3D" id="3.60.20.30">
    <property type="entry name" value="(Glycosyl)asparaginase"/>
    <property type="match status" value="1"/>
</dbReference>
<feature type="site" description="Cleavage; by autolysis" evidence="2">
    <location>
        <begin position="186"/>
        <end position="187"/>
    </location>
</feature>
<comment type="caution">
    <text evidence="3">The sequence shown here is derived from an EMBL/GenBank/DDBJ whole genome shotgun (WGS) entry which is preliminary data.</text>
</comment>
<proteinExistence type="predicted"/>
<keyword evidence="3" id="KW-0378">Hydrolase</keyword>
<dbReference type="Pfam" id="PF01112">
    <property type="entry name" value="Asparaginase_2"/>
    <property type="match status" value="2"/>
</dbReference>